<organism evidence="1 2">
    <name type="scientific">Elysia marginata</name>
    <dbReference type="NCBI Taxonomy" id="1093978"/>
    <lineage>
        <taxon>Eukaryota</taxon>
        <taxon>Metazoa</taxon>
        <taxon>Spiralia</taxon>
        <taxon>Lophotrochozoa</taxon>
        <taxon>Mollusca</taxon>
        <taxon>Gastropoda</taxon>
        <taxon>Heterobranchia</taxon>
        <taxon>Euthyneura</taxon>
        <taxon>Panpulmonata</taxon>
        <taxon>Sacoglossa</taxon>
        <taxon>Placobranchoidea</taxon>
        <taxon>Plakobranchidae</taxon>
        <taxon>Elysia</taxon>
    </lineage>
</organism>
<evidence type="ECO:0000313" key="1">
    <source>
        <dbReference type="EMBL" id="GFR58192.1"/>
    </source>
</evidence>
<proteinExistence type="predicted"/>
<comment type="caution">
    <text evidence="1">The sequence shown here is derived from an EMBL/GenBank/DDBJ whole genome shotgun (WGS) entry which is preliminary data.</text>
</comment>
<dbReference type="EMBL" id="BMAT01000035">
    <property type="protein sequence ID" value="GFR58192.1"/>
    <property type="molecule type" value="Genomic_DNA"/>
</dbReference>
<dbReference type="Proteomes" id="UP000762676">
    <property type="component" value="Unassembled WGS sequence"/>
</dbReference>
<reference evidence="1 2" key="1">
    <citation type="journal article" date="2021" name="Elife">
        <title>Chloroplast acquisition without the gene transfer in kleptoplastic sea slugs, Plakobranchus ocellatus.</title>
        <authorList>
            <person name="Maeda T."/>
            <person name="Takahashi S."/>
            <person name="Yoshida T."/>
            <person name="Shimamura S."/>
            <person name="Takaki Y."/>
            <person name="Nagai Y."/>
            <person name="Toyoda A."/>
            <person name="Suzuki Y."/>
            <person name="Arimoto A."/>
            <person name="Ishii H."/>
            <person name="Satoh N."/>
            <person name="Nishiyama T."/>
            <person name="Hasebe M."/>
            <person name="Maruyama T."/>
            <person name="Minagawa J."/>
            <person name="Obokata J."/>
            <person name="Shigenobu S."/>
        </authorList>
    </citation>
    <scope>NUCLEOTIDE SEQUENCE [LARGE SCALE GENOMIC DNA]</scope>
</reference>
<accession>A0AAV4EB39</accession>
<name>A0AAV4EB39_9GAST</name>
<gene>
    <name evidence="1" type="ORF">ElyMa_000023200</name>
</gene>
<keyword evidence="2" id="KW-1185">Reference proteome</keyword>
<dbReference type="AlphaFoldDB" id="A0AAV4EB39"/>
<evidence type="ECO:0000313" key="2">
    <source>
        <dbReference type="Proteomes" id="UP000762676"/>
    </source>
</evidence>
<protein>
    <submittedName>
        <fullName evidence="1">Uncharacterized protein</fullName>
    </submittedName>
</protein>
<sequence length="78" mass="8345">MPRGIASNDEVSYSVANLDCASTMLMDVYVYEEEAVKDTKQIALGNTTSGAEHLSKGRRCAAVLEAQGGTYIISRSLS</sequence>